<dbReference type="Proteomes" id="UP000029713">
    <property type="component" value="Unassembled WGS sequence"/>
</dbReference>
<evidence type="ECO:0000313" key="2">
    <source>
        <dbReference type="EMBL" id="KGH47443.1"/>
    </source>
</evidence>
<dbReference type="AlphaFoldDB" id="A0A098Y9B6"/>
<gene>
    <name evidence="2" type="ORF">IN07_07500</name>
</gene>
<dbReference type="RefSeq" id="WP_036334725.1">
    <property type="nucleotide sequence ID" value="NZ_JPMX01000023.1"/>
</dbReference>
<name>A0A098Y9B6_9ACTN</name>
<sequence>MARQKREKRQEPPILRLEKADSEWAQKVLAEIDHVVRGIEGSPKRTQFVSMLIDPGTKTGRAQWRDDHDRPKTEQRAASRVARARLRVISTLRDSGMSRKSVGDVMGLTGDAVKALEDRAAQTRATQVRISRRDAALLAQAKEAARGGDGDVRWSNTDVAR</sequence>
<reference evidence="2 3" key="1">
    <citation type="submission" date="2014-07" db="EMBL/GenBank/DDBJ databases">
        <title>Biosystematic studies on Modestobacter strains isolated from extreme hyper-arid desert soil and from historic building.</title>
        <authorList>
            <person name="Bukarasam K."/>
            <person name="Bull A."/>
            <person name="Girard G."/>
            <person name="van Wezel G."/>
            <person name="Goodfellow M."/>
        </authorList>
    </citation>
    <scope>NUCLEOTIDE SEQUENCE [LARGE SCALE GENOMIC DNA]</scope>
    <source>
        <strain evidence="2 3">KNN45-2b</strain>
    </source>
</reference>
<evidence type="ECO:0000256" key="1">
    <source>
        <dbReference type="SAM" id="MobiDB-lite"/>
    </source>
</evidence>
<feature type="compositionally biased region" description="Basic and acidic residues" evidence="1">
    <location>
        <begin position="143"/>
        <end position="152"/>
    </location>
</feature>
<feature type="compositionally biased region" description="Basic and acidic residues" evidence="1">
    <location>
        <begin position="63"/>
        <end position="77"/>
    </location>
</feature>
<evidence type="ECO:0000313" key="3">
    <source>
        <dbReference type="Proteomes" id="UP000029713"/>
    </source>
</evidence>
<feature type="region of interest" description="Disordered" evidence="1">
    <location>
        <begin position="57"/>
        <end position="81"/>
    </location>
</feature>
<comment type="caution">
    <text evidence="2">The sequence shown here is derived from an EMBL/GenBank/DDBJ whole genome shotgun (WGS) entry which is preliminary data.</text>
</comment>
<keyword evidence="3" id="KW-1185">Reference proteome</keyword>
<dbReference type="OrthoDB" id="3336394at2"/>
<proteinExistence type="predicted"/>
<accession>A0A098Y9B6</accession>
<feature type="region of interest" description="Disordered" evidence="1">
    <location>
        <begin position="142"/>
        <end position="161"/>
    </location>
</feature>
<organism evidence="2 3">
    <name type="scientific">Modestobacter caceresii</name>
    <dbReference type="NCBI Taxonomy" id="1522368"/>
    <lineage>
        <taxon>Bacteria</taxon>
        <taxon>Bacillati</taxon>
        <taxon>Actinomycetota</taxon>
        <taxon>Actinomycetes</taxon>
        <taxon>Geodermatophilales</taxon>
        <taxon>Geodermatophilaceae</taxon>
        <taxon>Modestobacter</taxon>
    </lineage>
</organism>
<protein>
    <submittedName>
        <fullName evidence="2">Uncharacterized protein</fullName>
    </submittedName>
</protein>
<dbReference type="EMBL" id="JPMX01000023">
    <property type="protein sequence ID" value="KGH47443.1"/>
    <property type="molecule type" value="Genomic_DNA"/>
</dbReference>